<feature type="transmembrane region" description="Helical" evidence="1">
    <location>
        <begin position="38"/>
        <end position="55"/>
    </location>
</feature>
<dbReference type="Proteomes" id="UP000481421">
    <property type="component" value="Unassembled WGS sequence"/>
</dbReference>
<dbReference type="EMBL" id="JAAIKE010000012">
    <property type="protein sequence ID" value="NEX48500.1"/>
    <property type="molecule type" value="Genomic_DNA"/>
</dbReference>
<sequence>MLFIGRIIAAIVLGWFLGVAVAWPFMMMHDSPGPLPALTIPFAVPLVYALSFLVVKRGG</sequence>
<organism evidence="2 3">
    <name type="scientific">Pseudotabrizicola algicola</name>
    <dbReference type="NCBI Taxonomy" id="2709381"/>
    <lineage>
        <taxon>Bacteria</taxon>
        <taxon>Pseudomonadati</taxon>
        <taxon>Pseudomonadota</taxon>
        <taxon>Alphaproteobacteria</taxon>
        <taxon>Rhodobacterales</taxon>
        <taxon>Paracoccaceae</taxon>
        <taxon>Pseudotabrizicola</taxon>
    </lineage>
</organism>
<evidence type="ECO:0000256" key="1">
    <source>
        <dbReference type="SAM" id="Phobius"/>
    </source>
</evidence>
<keyword evidence="1" id="KW-0812">Transmembrane</keyword>
<dbReference type="AlphaFoldDB" id="A0A6B3RQT1"/>
<name>A0A6B3RQT1_9RHOB</name>
<accession>A0A6B3RQT1</accession>
<protein>
    <submittedName>
        <fullName evidence="2">Uncharacterized protein</fullName>
    </submittedName>
</protein>
<reference evidence="2 3" key="1">
    <citation type="submission" date="2020-02" db="EMBL/GenBank/DDBJ databases">
        <title>Rhodobacter algicola sp. nov., isolated from microalga culture.</title>
        <authorList>
            <person name="Park C.-Y."/>
        </authorList>
    </citation>
    <scope>NUCLEOTIDE SEQUENCE [LARGE SCALE GENOMIC DNA]</scope>
    <source>
        <strain evidence="2 3">ETT8</strain>
    </source>
</reference>
<evidence type="ECO:0000313" key="2">
    <source>
        <dbReference type="EMBL" id="NEX48500.1"/>
    </source>
</evidence>
<feature type="transmembrane region" description="Helical" evidence="1">
    <location>
        <begin position="7"/>
        <end position="26"/>
    </location>
</feature>
<keyword evidence="1" id="KW-1133">Transmembrane helix</keyword>
<evidence type="ECO:0000313" key="3">
    <source>
        <dbReference type="Proteomes" id="UP000481421"/>
    </source>
</evidence>
<keyword evidence="3" id="KW-1185">Reference proteome</keyword>
<proteinExistence type="predicted"/>
<keyword evidence="1" id="KW-0472">Membrane</keyword>
<dbReference type="RefSeq" id="WP_164615205.1">
    <property type="nucleotide sequence ID" value="NZ_JAAIKE010000012.1"/>
</dbReference>
<gene>
    <name evidence="2" type="ORF">G3572_20070</name>
</gene>
<comment type="caution">
    <text evidence="2">The sequence shown here is derived from an EMBL/GenBank/DDBJ whole genome shotgun (WGS) entry which is preliminary data.</text>
</comment>